<dbReference type="RefSeq" id="WP_254744911.1">
    <property type="nucleotide sequence ID" value="NZ_JANCLU010000020.1"/>
</dbReference>
<accession>A0ABT1LFQ2</accession>
<feature type="domain" description="DNA-binding" evidence="1">
    <location>
        <begin position="1"/>
        <end position="69"/>
    </location>
</feature>
<protein>
    <submittedName>
        <fullName evidence="2">Leucine zipper domain-containing protein</fullName>
    </submittedName>
</protein>
<keyword evidence="3" id="KW-1185">Reference proteome</keyword>
<name>A0ABT1LFQ2_9HYPH</name>
<dbReference type="Pfam" id="PF13011">
    <property type="entry name" value="LZ_Tnp_IS481"/>
    <property type="match status" value="1"/>
</dbReference>
<dbReference type="InterPro" id="IPR009057">
    <property type="entry name" value="Homeodomain-like_sf"/>
</dbReference>
<organism evidence="2 3">
    <name type="scientific">Alsobacter ponti</name>
    <dbReference type="NCBI Taxonomy" id="2962936"/>
    <lineage>
        <taxon>Bacteria</taxon>
        <taxon>Pseudomonadati</taxon>
        <taxon>Pseudomonadota</taxon>
        <taxon>Alphaproteobacteria</taxon>
        <taxon>Hyphomicrobiales</taxon>
        <taxon>Alsobacteraceae</taxon>
        <taxon>Alsobacter</taxon>
    </lineage>
</organism>
<reference evidence="2 3" key="1">
    <citation type="submission" date="2022-07" db="EMBL/GenBank/DDBJ databases">
        <authorList>
            <person name="Li W.-J."/>
            <person name="Deng Q.-Q."/>
        </authorList>
    </citation>
    <scope>NUCLEOTIDE SEQUENCE [LARGE SCALE GENOMIC DNA]</scope>
    <source>
        <strain evidence="2 3">SYSU M60028</strain>
    </source>
</reference>
<evidence type="ECO:0000313" key="2">
    <source>
        <dbReference type="EMBL" id="MCP8940321.1"/>
    </source>
</evidence>
<evidence type="ECO:0000259" key="1">
    <source>
        <dbReference type="Pfam" id="PF13011"/>
    </source>
</evidence>
<dbReference type="Proteomes" id="UP001205890">
    <property type="component" value="Unassembled WGS sequence"/>
</dbReference>
<feature type="non-terminal residue" evidence="2">
    <location>
        <position position="69"/>
    </location>
</feature>
<dbReference type="SUPFAM" id="SSF46689">
    <property type="entry name" value="Homeodomain-like"/>
    <property type="match status" value="1"/>
</dbReference>
<evidence type="ECO:0000313" key="3">
    <source>
        <dbReference type="Proteomes" id="UP001205890"/>
    </source>
</evidence>
<gene>
    <name evidence="2" type="ORF">NK718_17480</name>
</gene>
<sequence>MNVHKNARLTPRGRALMIARIEDESWRVKDAAAAAGVSARTAWKWLSRFRAGGERMLRDRSSAPARRPR</sequence>
<proteinExistence type="predicted"/>
<dbReference type="InterPro" id="IPR024967">
    <property type="entry name" value="DNA-bd_IS481-type"/>
</dbReference>
<comment type="caution">
    <text evidence="2">The sequence shown here is derived from an EMBL/GenBank/DDBJ whole genome shotgun (WGS) entry which is preliminary data.</text>
</comment>
<dbReference type="EMBL" id="JANCLU010000020">
    <property type="protein sequence ID" value="MCP8940321.1"/>
    <property type="molecule type" value="Genomic_DNA"/>
</dbReference>